<organism evidence="5">
    <name type="scientific">candidate division WS2 bacterium ADurb.Bin280</name>
    <dbReference type="NCBI Taxonomy" id="1852829"/>
    <lineage>
        <taxon>Bacteria</taxon>
        <taxon>candidate division WS2</taxon>
    </lineage>
</organism>
<reference evidence="5" key="1">
    <citation type="submission" date="2017-02" db="EMBL/GenBank/DDBJ databases">
        <title>Delving into the versatile metabolic prowess of the omnipresent phylum Bacteroidetes.</title>
        <authorList>
            <person name="Nobu M.K."/>
            <person name="Mei R."/>
            <person name="Narihiro T."/>
            <person name="Kuroda K."/>
            <person name="Liu W.-T."/>
        </authorList>
    </citation>
    <scope>NUCLEOTIDE SEQUENCE</scope>
    <source>
        <strain evidence="5">ADurb.Bin280</strain>
    </source>
</reference>
<dbReference type="AlphaFoldDB" id="A0A1V5SBT0"/>
<keyword evidence="1 2" id="KW-0238">DNA-binding</keyword>
<dbReference type="Proteomes" id="UP000485367">
    <property type="component" value="Unassembled WGS sequence"/>
</dbReference>
<feature type="compositionally biased region" description="Acidic residues" evidence="4">
    <location>
        <begin position="146"/>
        <end position="155"/>
    </location>
</feature>
<dbReference type="EMBL" id="MWBO01000053">
    <property type="protein sequence ID" value="OQA51989.1"/>
    <property type="molecule type" value="Genomic_DNA"/>
</dbReference>
<protein>
    <recommendedName>
        <fullName evidence="2 3">Single-stranded DNA-binding protein</fullName>
        <shortName evidence="2">SSB</shortName>
    </recommendedName>
</protein>
<comment type="caution">
    <text evidence="5">The sequence shown here is derived from an EMBL/GenBank/DDBJ whole genome shotgun (WGS) entry which is preliminary data.</text>
</comment>
<accession>A0A1V5SBT0</accession>
<evidence type="ECO:0000256" key="1">
    <source>
        <dbReference type="ARBA" id="ARBA00023125"/>
    </source>
</evidence>
<comment type="subunit">
    <text evidence="2">Homotetramer.</text>
</comment>
<dbReference type="SUPFAM" id="SSF50249">
    <property type="entry name" value="Nucleic acid-binding proteins"/>
    <property type="match status" value="1"/>
</dbReference>
<dbReference type="PROSITE" id="PS50935">
    <property type="entry name" value="SSB"/>
    <property type="match status" value="1"/>
</dbReference>
<gene>
    <name evidence="5" type="primary">ssb</name>
    <name evidence="5" type="ORF">BWY43_00709</name>
</gene>
<name>A0A1V5SBT0_9BACT</name>
<dbReference type="HAMAP" id="MF_00984">
    <property type="entry name" value="SSB"/>
    <property type="match status" value="1"/>
</dbReference>
<dbReference type="NCBIfam" id="TIGR00621">
    <property type="entry name" value="ssb"/>
    <property type="match status" value="1"/>
</dbReference>
<feature type="compositionally biased region" description="Polar residues" evidence="4">
    <location>
        <begin position="109"/>
        <end position="133"/>
    </location>
</feature>
<dbReference type="GO" id="GO:0009295">
    <property type="term" value="C:nucleoid"/>
    <property type="evidence" value="ECO:0007669"/>
    <property type="project" value="TreeGrafter"/>
</dbReference>
<evidence type="ECO:0000256" key="2">
    <source>
        <dbReference type="HAMAP-Rule" id="MF_00984"/>
    </source>
</evidence>
<dbReference type="InterPro" id="IPR012340">
    <property type="entry name" value="NA-bd_OB-fold"/>
</dbReference>
<proteinExistence type="inferred from homology"/>
<dbReference type="GO" id="GO:0006260">
    <property type="term" value="P:DNA replication"/>
    <property type="evidence" value="ECO:0007669"/>
    <property type="project" value="InterPro"/>
</dbReference>
<sequence>MLNINRATILGNSTRDVEFRTTPNGRSVASFAVATNRRWNDRETGEAKDEVQYHEVVVWGKLAEIVRQVVSKGTKVYVEGRLQTRSWEGQDGAKREKTEIIAENVISLSPKGSSYTSSDDLGEASQDSASSPKAQKPKGEAKGIEDEINLDEIPF</sequence>
<dbReference type="CDD" id="cd04496">
    <property type="entry name" value="SSB_OBF"/>
    <property type="match status" value="1"/>
</dbReference>
<dbReference type="GO" id="GO:0003697">
    <property type="term" value="F:single-stranded DNA binding"/>
    <property type="evidence" value="ECO:0007669"/>
    <property type="project" value="UniProtKB-UniRule"/>
</dbReference>
<dbReference type="PANTHER" id="PTHR10302">
    <property type="entry name" value="SINGLE-STRANDED DNA-BINDING PROTEIN"/>
    <property type="match status" value="1"/>
</dbReference>
<dbReference type="InterPro" id="IPR000424">
    <property type="entry name" value="Primosome_PriB/ssb"/>
</dbReference>
<feature type="region of interest" description="Disordered" evidence="4">
    <location>
        <begin position="109"/>
        <end position="155"/>
    </location>
</feature>
<dbReference type="PANTHER" id="PTHR10302:SF27">
    <property type="entry name" value="SINGLE-STRANDED DNA-BINDING PROTEIN"/>
    <property type="match status" value="1"/>
</dbReference>
<comment type="caution">
    <text evidence="2">Lacks conserved residue(s) required for the propagation of feature annotation.</text>
</comment>
<evidence type="ECO:0000256" key="3">
    <source>
        <dbReference type="PIRNR" id="PIRNR002070"/>
    </source>
</evidence>
<dbReference type="Gene3D" id="2.40.50.140">
    <property type="entry name" value="Nucleic acid-binding proteins"/>
    <property type="match status" value="1"/>
</dbReference>
<dbReference type="Pfam" id="PF00436">
    <property type="entry name" value="SSB"/>
    <property type="match status" value="1"/>
</dbReference>
<dbReference type="InterPro" id="IPR011344">
    <property type="entry name" value="ssDNA-bd"/>
</dbReference>
<evidence type="ECO:0000256" key="4">
    <source>
        <dbReference type="SAM" id="MobiDB-lite"/>
    </source>
</evidence>
<dbReference type="PIRSF" id="PIRSF002070">
    <property type="entry name" value="SSB"/>
    <property type="match status" value="1"/>
</dbReference>
<evidence type="ECO:0000313" key="5">
    <source>
        <dbReference type="EMBL" id="OQA51989.1"/>
    </source>
</evidence>